<sequence>MELIVTSSGSVSIIRTTRHAAVSPTNTPTTASRAAALNLQRRTSIVAFSPHTALHRSTNFDPGMLHRTAVQD</sequence>
<reference evidence="1 2" key="1">
    <citation type="journal article" date="2019" name="Emerg. Microbes Infect.">
        <title>Comprehensive subspecies identification of 175 nontuberculous mycobacteria species based on 7547 genomic profiles.</title>
        <authorList>
            <person name="Matsumoto Y."/>
            <person name="Kinjo T."/>
            <person name="Motooka D."/>
            <person name="Nabeya D."/>
            <person name="Jung N."/>
            <person name="Uechi K."/>
            <person name="Horii T."/>
            <person name="Iida T."/>
            <person name="Fujita J."/>
            <person name="Nakamura S."/>
        </authorList>
    </citation>
    <scope>NUCLEOTIDE SEQUENCE [LARGE SCALE GENOMIC DNA]</scope>
    <source>
        <strain evidence="1 2">JCM 12272</strain>
        <plasmid evidence="1">pJCM12272</plasmid>
    </source>
</reference>
<dbReference type="EMBL" id="AP022566">
    <property type="protein sequence ID" value="BBX30528.1"/>
    <property type="molecule type" value="Genomic_DNA"/>
</dbReference>
<evidence type="ECO:0000313" key="1">
    <source>
        <dbReference type="EMBL" id="BBX30528.1"/>
    </source>
</evidence>
<gene>
    <name evidence="1" type="ORF">MALV_56530</name>
</gene>
<dbReference type="Proteomes" id="UP000466906">
    <property type="component" value="Plasmid pJCM12272"/>
</dbReference>
<accession>A0A6N4V1S7</accession>
<dbReference type="AlphaFoldDB" id="A0A6N4V1S7"/>
<name>A0A6N4V1S7_9MYCO</name>
<geneLocation type="plasmid" evidence="1 2">
    <name>pJCM12272</name>
</geneLocation>
<proteinExistence type="predicted"/>
<keyword evidence="2" id="KW-1185">Reference proteome</keyword>
<keyword evidence="1" id="KW-0614">Plasmid</keyword>
<organism evidence="1 2">
    <name type="scientific">Mycolicibacterium alvei</name>
    <dbReference type="NCBI Taxonomy" id="67081"/>
    <lineage>
        <taxon>Bacteria</taxon>
        <taxon>Bacillati</taxon>
        <taxon>Actinomycetota</taxon>
        <taxon>Actinomycetes</taxon>
        <taxon>Mycobacteriales</taxon>
        <taxon>Mycobacteriaceae</taxon>
        <taxon>Mycolicibacterium</taxon>
    </lineage>
</organism>
<dbReference type="KEGG" id="malv:MALV_56530"/>
<protein>
    <submittedName>
        <fullName evidence="1">Uncharacterized protein</fullName>
    </submittedName>
</protein>
<evidence type="ECO:0000313" key="2">
    <source>
        <dbReference type="Proteomes" id="UP000466906"/>
    </source>
</evidence>